<dbReference type="InterPro" id="IPR020821">
    <property type="entry name" value="ENPP1-3/EXOG-like_nuc-like"/>
</dbReference>
<evidence type="ECO:0000256" key="2">
    <source>
        <dbReference type="ARBA" id="ARBA00023180"/>
    </source>
</evidence>
<feature type="domain" description="ENPP1-3/EXOG-like endonuclease/phosphodiesterase" evidence="5">
    <location>
        <begin position="517"/>
        <end position="734"/>
    </location>
</feature>
<dbReference type="Pfam" id="PF01223">
    <property type="entry name" value="Endonuclease_NS"/>
    <property type="match status" value="1"/>
</dbReference>
<feature type="compositionally biased region" description="Polar residues" evidence="3">
    <location>
        <begin position="57"/>
        <end position="72"/>
    </location>
</feature>
<dbReference type="Pfam" id="PF01663">
    <property type="entry name" value="Phosphodiest"/>
    <property type="match status" value="1"/>
</dbReference>
<dbReference type="Gene3D" id="3.30.1360.180">
    <property type="match status" value="1"/>
</dbReference>
<accession>A0A914VIQ5</accession>
<evidence type="ECO:0000256" key="1">
    <source>
        <dbReference type="ARBA" id="ARBA00022801"/>
    </source>
</evidence>
<dbReference type="WBParaSite" id="PSAMB.scaffold202size66191.g3173.t1">
    <property type="protein sequence ID" value="PSAMB.scaffold202size66191.g3173.t1"/>
    <property type="gene ID" value="PSAMB.scaffold202size66191.g3173"/>
</dbReference>
<evidence type="ECO:0000313" key="7">
    <source>
        <dbReference type="WBParaSite" id="PSAMB.scaffold202size66191.g3173.t1"/>
    </source>
</evidence>
<keyword evidence="4" id="KW-0732">Signal</keyword>
<dbReference type="AlphaFoldDB" id="A0A914VIQ5"/>
<dbReference type="Gene3D" id="3.40.570.10">
    <property type="entry name" value="Extracellular Endonuclease, subunit A"/>
    <property type="match status" value="1"/>
</dbReference>
<sequence>MKKNHLVIVAFLCLIVAIVALSVVVVILATKLSKNDNGSNPSQPNTTPTSQQSSTSFAPTIGTTSTTENWQQDACNENPTCSVPNWPTTLPVLMISLDGFRADYLQHDYTPSIQRLIDCGSHSPFMYSSYPSKTFPNHYSLVTGLHPESHGIVDNYMYDPVYNESFNMGTPDAKWWGGEPLWITAERNGLKSAVYFWPGSDKNISGSYPTYYKNYNQSVPFSERVDQIVQWLLLPSEQKPAYLGLYFDQPDTNGHRFGPDSIQVNDALLQVDSMINLLLQQLNNNQLMHCLNIIIVSDHGMQTLNHQIIALNQYFDTNQTQTFEGPVGRVMINSNAGINQSTIHEAFRCKNSSVFRSYTSGLDSPRRIHYTRNRRIGQVIVDSSAGYYVKGDATPSKEIGEHGYDFRFANMHALFVGYGPNFKHGYLAEQFQNIEIFELVSDLLALSNRPPNNGTAGSLRHMLVKGSYTDVQPPNTAQASCPTDAVIFCGATVSNAACSGQNGKLQLNSYATSRCVYEQCNALYDTDLAYPAAVQSIAVAGASFQPFRPNVTFLFSNQSATCQSVADQMNALHQKNMSLYSLAPFNADNAQNFLLQKVAMYDSFANAQWQWAINKTASYANHFNQLMVITGAAFDADNDGLADSRDMIRNQSIDGVAVPTHIYLILLRCDSGWSMDNTSCANASDAHVISFLIPNIPVPSICEGPDDYLYQYTARVKDVEQLTGLQFFTDVAKWDIRNSLRLRIQINQNLW</sequence>
<keyword evidence="2" id="KW-0325">Glycoprotein</keyword>
<dbReference type="Gene3D" id="3.40.720.10">
    <property type="entry name" value="Alkaline Phosphatase, subunit A"/>
    <property type="match status" value="1"/>
</dbReference>
<feature type="compositionally biased region" description="Low complexity" evidence="3">
    <location>
        <begin position="39"/>
        <end position="56"/>
    </location>
</feature>
<dbReference type="GO" id="GO:0016787">
    <property type="term" value="F:hydrolase activity"/>
    <property type="evidence" value="ECO:0007669"/>
    <property type="project" value="UniProtKB-KW"/>
</dbReference>
<dbReference type="CDD" id="cd16018">
    <property type="entry name" value="Enpp"/>
    <property type="match status" value="1"/>
</dbReference>
<dbReference type="SUPFAM" id="SSF53649">
    <property type="entry name" value="Alkaline phosphatase-like"/>
    <property type="match status" value="1"/>
</dbReference>
<feature type="chain" id="PRO_5037056554" evidence="4">
    <location>
        <begin position="21"/>
        <end position="751"/>
    </location>
</feature>
<protein>
    <submittedName>
        <fullName evidence="7">Extracellular Endonuclease subunit A domain-containing protein</fullName>
    </submittedName>
</protein>
<dbReference type="PANTHER" id="PTHR10151">
    <property type="entry name" value="ECTONUCLEOTIDE PYROPHOSPHATASE/PHOSPHODIESTERASE"/>
    <property type="match status" value="1"/>
</dbReference>
<dbReference type="InterPro" id="IPR044925">
    <property type="entry name" value="His-Me_finger_sf"/>
</dbReference>
<dbReference type="Proteomes" id="UP000887566">
    <property type="component" value="Unplaced"/>
</dbReference>
<evidence type="ECO:0000256" key="4">
    <source>
        <dbReference type="SAM" id="SignalP"/>
    </source>
</evidence>
<evidence type="ECO:0000259" key="5">
    <source>
        <dbReference type="SMART" id="SM00477"/>
    </source>
</evidence>
<dbReference type="PANTHER" id="PTHR10151:SF114">
    <property type="entry name" value="ECTONUCLEOTIDE PYROPHOSPHATASE_PHOSPHODIESTERASE C27A7.3"/>
    <property type="match status" value="1"/>
</dbReference>
<evidence type="ECO:0000256" key="3">
    <source>
        <dbReference type="SAM" id="MobiDB-lite"/>
    </source>
</evidence>
<organism evidence="6 7">
    <name type="scientific">Plectus sambesii</name>
    <dbReference type="NCBI Taxonomy" id="2011161"/>
    <lineage>
        <taxon>Eukaryota</taxon>
        <taxon>Metazoa</taxon>
        <taxon>Ecdysozoa</taxon>
        <taxon>Nematoda</taxon>
        <taxon>Chromadorea</taxon>
        <taxon>Plectida</taxon>
        <taxon>Plectina</taxon>
        <taxon>Plectoidea</taxon>
        <taxon>Plectidae</taxon>
        <taxon>Plectus</taxon>
    </lineage>
</organism>
<evidence type="ECO:0000313" key="6">
    <source>
        <dbReference type="Proteomes" id="UP000887566"/>
    </source>
</evidence>
<dbReference type="InterPro" id="IPR044929">
    <property type="entry name" value="DNA/RNA_non-sp_Endonuclease_sf"/>
</dbReference>
<name>A0A914VIQ5_9BILA</name>
<feature type="signal peptide" evidence="4">
    <location>
        <begin position="1"/>
        <end position="20"/>
    </location>
</feature>
<dbReference type="InterPro" id="IPR001604">
    <property type="entry name" value="Endo_G_ENPP1-like_dom"/>
</dbReference>
<dbReference type="SMART" id="SM00477">
    <property type="entry name" value="NUC"/>
    <property type="match status" value="1"/>
</dbReference>
<proteinExistence type="predicted"/>
<keyword evidence="1" id="KW-0378">Hydrolase</keyword>
<feature type="region of interest" description="Disordered" evidence="3">
    <location>
        <begin position="35"/>
        <end position="72"/>
    </location>
</feature>
<dbReference type="GO" id="GO:0003676">
    <property type="term" value="F:nucleic acid binding"/>
    <property type="evidence" value="ECO:0007669"/>
    <property type="project" value="InterPro"/>
</dbReference>
<keyword evidence="6" id="KW-1185">Reference proteome</keyword>
<reference evidence="7" key="1">
    <citation type="submission" date="2022-11" db="UniProtKB">
        <authorList>
            <consortium name="WormBaseParasite"/>
        </authorList>
    </citation>
    <scope>IDENTIFICATION</scope>
</reference>
<dbReference type="InterPro" id="IPR017850">
    <property type="entry name" value="Alkaline_phosphatase_core_sf"/>
</dbReference>
<dbReference type="InterPro" id="IPR002591">
    <property type="entry name" value="Phosphodiest/P_Trfase"/>
</dbReference>
<dbReference type="SUPFAM" id="SSF54060">
    <property type="entry name" value="His-Me finger endonucleases"/>
    <property type="match status" value="1"/>
</dbReference>
<dbReference type="GO" id="GO:0046872">
    <property type="term" value="F:metal ion binding"/>
    <property type="evidence" value="ECO:0007669"/>
    <property type="project" value="InterPro"/>
</dbReference>